<organism evidence="2 3">
    <name type="scientific">Siculibacillus lacustris</name>
    <dbReference type="NCBI Taxonomy" id="1549641"/>
    <lineage>
        <taxon>Bacteria</taxon>
        <taxon>Pseudomonadati</taxon>
        <taxon>Pseudomonadota</taxon>
        <taxon>Alphaproteobacteria</taxon>
        <taxon>Hyphomicrobiales</taxon>
        <taxon>Ancalomicrobiaceae</taxon>
        <taxon>Siculibacillus</taxon>
    </lineage>
</organism>
<evidence type="ECO:0000256" key="1">
    <source>
        <dbReference type="SAM" id="SignalP"/>
    </source>
</evidence>
<name>A0A4Q9VSP7_9HYPH</name>
<keyword evidence="1" id="KW-0732">Signal</keyword>
<keyword evidence="3" id="KW-1185">Reference proteome</keyword>
<comment type="caution">
    <text evidence="2">The sequence shown here is derived from an EMBL/GenBank/DDBJ whole genome shotgun (WGS) entry which is preliminary data.</text>
</comment>
<evidence type="ECO:0000313" key="3">
    <source>
        <dbReference type="Proteomes" id="UP000292781"/>
    </source>
</evidence>
<feature type="chain" id="PRO_5020272398" description="DUF945 family protein" evidence="1">
    <location>
        <begin position="30"/>
        <end position="389"/>
    </location>
</feature>
<evidence type="ECO:0008006" key="4">
    <source>
        <dbReference type="Google" id="ProtNLM"/>
    </source>
</evidence>
<proteinExistence type="predicted"/>
<sequence>MKSVTTSASFAALFLAAAAVLAPTAPATADGTRDKVLAIVGESAKAAGAESVAYGAVTGDDARFSVADTRATVAADGKSSTLVIATTTYTGAKPAADGGYSADEIALDGLSLTSADAKITVDHAVIQRYVGQAPERIRAHTTSGEQFERADLTGLSVTGEDGKRIPIAAIGFGARDWVAGVPRAATFEMKGLAVPVDKADESMKELVALGYDRILVDFAAGGTWDDKTGRAVIDRFDVAAADMGALKLTVVLGGLTPTTIAEMKKAEGDNARQMELLQSLTVERLALRWEDASLAGRIIAAQAKDQGVEAKDYVKQLKAMLPMVLSMVGNKDFEKKVATAAGGFLDAPKSLTVSATPTKPLPVSQIMGTAMMAPQSLPTVLGADVRAND</sequence>
<dbReference type="RefSeq" id="WP_131307974.1">
    <property type="nucleotide sequence ID" value="NZ_SJFN01000009.1"/>
</dbReference>
<evidence type="ECO:0000313" key="2">
    <source>
        <dbReference type="EMBL" id="TBW39051.1"/>
    </source>
</evidence>
<feature type="signal peptide" evidence="1">
    <location>
        <begin position="1"/>
        <end position="29"/>
    </location>
</feature>
<reference evidence="2 3" key="1">
    <citation type="submission" date="2019-02" db="EMBL/GenBank/DDBJ databases">
        <title>Siculibacillus lacustris gen. nov., sp. nov., a new rosette-forming bacterium isolated from a freshwater crater lake (Lake St. Ana, Romania).</title>
        <authorList>
            <person name="Felfoldi T."/>
            <person name="Marton Z."/>
            <person name="Szabo A."/>
            <person name="Mentes A."/>
            <person name="Boka K."/>
            <person name="Marialigeti K."/>
            <person name="Mathe I."/>
            <person name="Koncz M."/>
            <person name="Schumann P."/>
            <person name="Toth E."/>
        </authorList>
    </citation>
    <scope>NUCLEOTIDE SEQUENCE [LARGE SCALE GENOMIC DNA]</scope>
    <source>
        <strain evidence="2 3">SA-279</strain>
    </source>
</reference>
<dbReference type="AlphaFoldDB" id="A0A4Q9VSP7"/>
<protein>
    <recommendedName>
        <fullName evidence="4">DUF945 family protein</fullName>
    </recommendedName>
</protein>
<gene>
    <name evidence="2" type="ORF">EYW49_07935</name>
</gene>
<dbReference type="EMBL" id="SJFN01000009">
    <property type="protein sequence ID" value="TBW39051.1"/>
    <property type="molecule type" value="Genomic_DNA"/>
</dbReference>
<accession>A0A4Q9VSP7</accession>
<dbReference type="Proteomes" id="UP000292781">
    <property type="component" value="Unassembled WGS sequence"/>
</dbReference>
<dbReference type="OrthoDB" id="7824623at2"/>